<dbReference type="SUPFAM" id="SSF52540">
    <property type="entry name" value="P-loop containing nucleoside triphosphate hydrolases"/>
    <property type="match status" value="1"/>
</dbReference>
<reference evidence="2 3" key="1">
    <citation type="submission" date="2023-12" db="EMBL/GenBank/DDBJ databases">
        <title>A high-quality genome assembly for Dillenia turbinata (Dilleniales).</title>
        <authorList>
            <person name="Chanderbali A."/>
        </authorList>
    </citation>
    <scope>NUCLEOTIDE SEQUENCE [LARGE SCALE GENOMIC DNA]</scope>
    <source>
        <strain evidence="2">LSX21</strain>
        <tissue evidence="2">Leaf</tissue>
    </source>
</reference>
<dbReference type="EMBL" id="JBAMMX010000027">
    <property type="protein sequence ID" value="KAK6912800.1"/>
    <property type="molecule type" value="Genomic_DNA"/>
</dbReference>
<name>A0AAN8UCG2_9MAGN</name>
<dbReference type="AlphaFoldDB" id="A0AAN8UCG2"/>
<comment type="caution">
    <text evidence="2">The sequence shown here is derived from an EMBL/GenBank/DDBJ whole genome shotgun (WGS) entry which is preliminary data.</text>
</comment>
<dbReference type="InterPro" id="IPR004179">
    <property type="entry name" value="Sec63-dom"/>
</dbReference>
<gene>
    <name evidence="2" type="ORF">RJ641_022401</name>
</gene>
<protein>
    <submittedName>
        <fullName evidence="2">Sec63 domain</fullName>
    </submittedName>
</protein>
<dbReference type="Gene3D" id="1.10.3380.10">
    <property type="entry name" value="Sec63 N-terminal domain-like domain"/>
    <property type="match status" value="1"/>
</dbReference>
<dbReference type="GO" id="GO:0043138">
    <property type="term" value="F:3'-5' DNA helicase activity"/>
    <property type="evidence" value="ECO:0007669"/>
    <property type="project" value="UniProtKB-EC"/>
</dbReference>
<feature type="domain" description="SEC63" evidence="1">
    <location>
        <begin position="243"/>
        <end position="383"/>
    </location>
</feature>
<dbReference type="GO" id="GO:0016787">
    <property type="term" value="F:hydrolase activity"/>
    <property type="evidence" value="ECO:0007669"/>
    <property type="project" value="UniProtKB-KW"/>
</dbReference>
<dbReference type="GO" id="GO:0051321">
    <property type="term" value="P:meiotic cell cycle"/>
    <property type="evidence" value="ECO:0007669"/>
    <property type="project" value="UniProtKB-KW"/>
</dbReference>
<dbReference type="InterPro" id="IPR052247">
    <property type="entry name" value="Meiotic_Crossover_Helicase"/>
</dbReference>
<proteinExistence type="predicted"/>
<dbReference type="PANTHER" id="PTHR47835:SF3">
    <property type="entry name" value="HELICASE FOR MEIOSIS 1"/>
    <property type="match status" value="1"/>
</dbReference>
<keyword evidence="3" id="KW-1185">Reference proteome</keyword>
<evidence type="ECO:0000313" key="2">
    <source>
        <dbReference type="EMBL" id="KAK6912800.1"/>
    </source>
</evidence>
<dbReference type="Pfam" id="PF02889">
    <property type="entry name" value="Sec63"/>
    <property type="match status" value="1"/>
</dbReference>
<evidence type="ECO:0000259" key="1">
    <source>
        <dbReference type="Pfam" id="PF02889"/>
    </source>
</evidence>
<evidence type="ECO:0000313" key="3">
    <source>
        <dbReference type="Proteomes" id="UP001370490"/>
    </source>
</evidence>
<organism evidence="2 3">
    <name type="scientific">Dillenia turbinata</name>
    <dbReference type="NCBI Taxonomy" id="194707"/>
    <lineage>
        <taxon>Eukaryota</taxon>
        <taxon>Viridiplantae</taxon>
        <taxon>Streptophyta</taxon>
        <taxon>Embryophyta</taxon>
        <taxon>Tracheophyta</taxon>
        <taxon>Spermatophyta</taxon>
        <taxon>Magnoliopsida</taxon>
        <taxon>eudicotyledons</taxon>
        <taxon>Gunneridae</taxon>
        <taxon>Pentapetalae</taxon>
        <taxon>Dilleniales</taxon>
        <taxon>Dilleniaceae</taxon>
        <taxon>Dillenia</taxon>
    </lineage>
</organism>
<accession>A0AAN8UCG2</accession>
<dbReference type="PANTHER" id="PTHR47835">
    <property type="entry name" value="HFM1, ATP DEPENDENT DNA HELICASE HOMOLOG"/>
    <property type="match status" value="1"/>
</dbReference>
<dbReference type="InterPro" id="IPR027417">
    <property type="entry name" value="P-loop_NTPase"/>
</dbReference>
<dbReference type="SUPFAM" id="SSF158702">
    <property type="entry name" value="Sec63 N-terminal domain-like"/>
    <property type="match status" value="1"/>
</dbReference>
<sequence length="624" mass="70688">MKAYSGMDSYALMSVSDFPAPSHSMFGFRYFNLLQSECYPACFLSNINLVISAPTGSGKTIYVALSKALVLVKQKLGSWGLVAWNSQKFDAVTRYCKKDGVLSFFSDISLLLIDEVCLLMEFGLNICFSSLQKFDAEFNLIHYHEKIRQGELSRYVNLVFLNHPGELSRCVASLPFDDIGMVINSDINIYRLLFCMIEHPIAKIVLLTFSVKKGIPHDCLEKHTQDESGSLLKPFRRSLKAHAKYYFIFNTMKHLLHSSGNRTIADVIHVISHDDHMSGLQLRCNEKNLLNDLNTDKEGQLQFHVLADKGKKKMCIQTGDPAVCELSLNQDMNAICTNGCRISKSMKEYFIYRKNYKEALNRNLLAKSLNQKDTLFMQAFAFFPSNLFYLAATKVGELPRPRQGKRIARLDMIFEEYVCIDIHQKIFIKTMGESGKRKASTFPLYVFRYSTFTCTPIRSSFNLLEEELGEGTSNEIVTQVTEDVQAVETDEEDCKIITEKTVFDHIHRKANNLPFHVWLTSRQGRKPDCLTQEALQKTARSSRDTPVDQTCSAGHLQCLYSVFKNVSILAAYAVGNKIDASGVEALEAIMLRQHNVDWTRSSILFPCAGHCDFLVSMPVPVHGD</sequence>
<dbReference type="Gene3D" id="3.40.50.300">
    <property type="entry name" value="P-loop containing nucleotide triphosphate hydrolases"/>
    <property type="match status" value="1"/>
</dbReference>
<dbReference type="Proteomes" id="UP001370490">
    <property type="component" value="Unassembled WGS sequence"/>
</dbReference>